<dbReference type="GO" id="GO:0004674">
    <property type="term" value="F:protein serine/threonine kinase activity"/>
    <property type="evidence" value="ECO:0007669"/>
    <property type="project" value="UniProtKB-KW"/>
</dbReference>
<feature type="chain" id="PRO_5020775281" description="non-specific serine/threonine protein kinase" evidence="18">
    <location>
        <begin position="28"/>
        <end position="656"/>
    </location>
</feature>
<comment type="catalytic activity">
    <reaction evidence="13">
        <text>L-threonyl-[protein] + ATP = O-phospho-L-threonyl-[protein] + ADP + H(+)</text>
        <dbReference type="Rhea" id="RHEA:46608"/>
        <dbReference type="Rhea" id="RHEA-COMP:11060"/>
        <dbReference type="Rhea" id="RHEA-COMP:11605"/>
        <dbReference type="ChEBI" id="CHEBI:15378"/>
        <dbReference type="ChEBI" id="CHEBI:30013"/>
        <dbReference type="ChEBI" id="CHEBI:30616"/>
        <dbReference type="ChEBI" id="CHEBI:61977"/>
        <dbReference type="ChEBI" id="CHEBI:456216"/>
        <dbReference type="EC" id="2.7.11.1"/>
    </reaction>
</comment>
<dbReference type="Pfam" id="PF00069">
    <property type="entry name" value="Pkinase"/>
    <property type="match status" value="1"/>
</dbReference>
<evidence type="ECO:0000256" key="11">
    <source>
        <dbReference type="ARBA" id="ARBA00023136"/>
    </source>
</evidence>
<comment type="subcellular location">
    <subcellularLocation>
        <location evidence="1">Membrane</location>
        <topology evidence="1">Single-pass membrane protein</topology>
    </subcellularLocation>
</comment>
<accession>A0A4S4E6B1</accession>
<dbReference type="Gene3D" id="1.10.510.10">
    <property type="entry name" value="Transferase(Phosphotransferase) domain 1"/>
    <property type="match status" value="1"/>
</dbReference>
<dbReference type="InterPro" id="IPR000719">
    <property type="entry name" value="Prot_kinase_dom"/>
</dbReference>
<feature type="domain" description="Protein kinase" evidence="19">
    <location>
        <begin position="329"/>
        <end position="604"/>
    </location>
</feature>
<keyword evidence="10 17" id="KW-1133">Transmembrane helix</keyword>
<organism evidence="20 21">
    <name type="scientific">Camellia sinensis var. sinensis</name>
    <name type="common">China tea</name>
    <dbReference type="NCBI Taxonomy" id="542762"/>
    <lineage>
        <taxon>Eukaryota</taxon>
        <taxon>Viridiplantae</taxon>
        <taxon>Streptophyta</taxon>
        <taxon>Embryophyta</taxon>
        <taxon>Tracheophyta</taxon>
        <taxon>Spermatophyta</taxon>
        <taxon>Magnoliopsida</taxon>
        <taxon>eudicotyledons</taxon>
        <taxon>Gunneridae</taxon>
        <taxon>Pentapetalae</taxon>
        <taxon>asterids</taxon>
        <taxon>Ericales</taxon>
        <taxon>Theaceae</taxon>
        <taxon>Camellia</taxon>
    </lineage>
</organism>
<evidence type="ECO:0000256" key="16">
    <source>
        <dbReference type="SAM" id="MobiDB-lite"/>
    </source>
</evidence>
<evidence type="ECO:0000256" key="18">
    <source>
        <dbReference type="SAM" id="SignalP"/>
    </source>
</evidence>
<feature type="transmembrane region" description="Helical" evidence="17">
    <location>
        <begin position="258"/>
        <end position="278"/>
    </location>
</feature>
<dbReference type="InterPro" id="IPR008271">
    <property type="entry name" value="Ser/Thr_kinase_AS"/>
</dbReference>
<dbReference type="EMBL" id="SDRB02007208">
    <property type="protein sequence ID" value="THG11538.1"/>
    <property type="molecule type" value="Genomic_DNA"/>
</dbReference>
<dbReference type="PANTHER" id="PTHR46008:SF20">
    <property type="entry name" value="PROTEIN KINASE DOMAIN-CONTAINING PROTEIN"/>
    <property type="match status" value="1"/>
</dbReference>
<evidence type="ECO:0000256" key="13">
    <source>
        <dbReference type="ARBA" id="ARBA00047899"/>
    </source>
</evidence>
<evidence type="ECO:0000256" key="8">
    <source>
        <dbReference type="ARBA" id="ARBA00022777"/>
    </source>
</evidence>
<reference evidence="20 21" key="1">
    <citation type="journal article" date="2018" name="Proc. Natl. Acad. Sci. U.S.A.">
        <title>Draft genome sequence of Camellia sinensis var. sinensis provides insights into the evolution of the tea genome and tea quality.</title>
        <authorList>
            <person name="Wei C."/>
            <person name="Yang H."/>
            <person name="Wang S."/>
            <person name="Zhao J."/>
            <person name="Liu C."/>
            <person name="Gao L."/>
            <person name="Xia E."/>
            <person name="Lu Y."/>
            <person name="Tai Y."/>
            <person name="She G."/>
            <person name="Sun J."/>
            <person name="Cao H."/>
            <person name="Tong W."/>
            <person name="Gao Q."/>
            <person name="Li Y."/>
            <person name="Deng W."/>
            <person name="Jiang X."/>
            <person name="Wang W."/>
            <person name="Chen Q."/>
            <person name="Zhang S."/>
            <person name="Li H."/>
            <person name="Wu J."/>
            <person name="Wang P."/>
            <person name="Li P."/>
            <person name="Shi C."/>
            <person name="Zheng F."/>
            <person name="Jian J."/>
            <person name="Huang B."/>
            <person name="Shan D."/>
            <person name="Shi M."/>
            <person name="Fang C."/>
            <person name="Yue Y."/>
            <person name="Li F."/>
            <person name="Li D."/>
            <person name="Wei S."/>
            <person name="Han B."/>
            <person name="Jiang C."/>
            <person name="Yin Y."/>
            <person name="Xia T."/>
            <person name="Zhang Z."/>
            <person name="Bennetzen J.L."/>
            <person name="Zhao S."/>
            <person name="Wan X."/>
        </authorList>
    </citation>
    <scope>NUCLEOTIDE SEQUENCE [LARGE SCALE GENOMIC DNA]</scope>
    <source>
        <strain evidence="21">cv. Shuchazao</strain>
        <tissue evidence="20">Leaf</tissue>
    </source>
</reference>
<feature type="binding site" evidence="15">
    <location>
        <position position="357"/>
    </location>
    <ligand>
        <name>ATP</name>
        <dbReference type="ChEBI" id="CHEBI:30616"/>
    </ligand>
</feature>
<feature type="compositionally biased region" description="Low complexity" evidence="16">
    <location>
        <begin position="645"/>
        <end position="656"/>
    </location>
</feature>
<dbReference type="Gene3D" id="3.30.200.20">
    <property type="entry name" value="Phosphorylase Kinase, domain 1"/>
    <property type="match status" value="1"/>
</dbReference>
<dbReference type="GO" id="GO:0005524">
    <property type="term" value="F:ATP binding"/>
    <property type="evidence" value="ECO:0007669"/>
    <property type="project" value="UniProtKB-UniRule"/>
</dbReference>
<evidence type="ECO:0000256" key="1">
    <source>
        <dbReference type="ARBA" id="ARBA00004167"/>
    </source>
</evidence>
<dbReference type="GO" id="GO:0005886">
    <property type="term" value="C:plasma membrane"/>
    <property type="evidence" value="ECO:0007669"/>
    <property type="project" value="UniProtKB-ARBA"/>
</dbReference>
<protein>
    <recommendedName>
        <fullName evidence="2">non-specific serine/threonine protein kinase</fullName>
        <ecNumber evidence="2">2.7.11.1</ecNumber>
    </recommendedName>
</protein>
<dbReference type="InterPro" id="IPR011009">
    <property type="entry name" value="Kinase-like_dom_sf"/>
</dbReference>
<feature type="compositionally biased region" description="Polar residues" evidence="16">
    <location>
        <begin position="635"/>
        <end position="644"/>
    </location>
</feature>
<evidence type="ECO:0000256" key="6">
    <source>
        <dbReference type="ARBA" id="ARBA00022729"/>
    </source>
</evidence>
<evidence type="ECO:0000256" key="14">
    <source>
        <dbReference type="ARBA" id="ARBA00048679"/>
    </source>
</evidence>
<evidence type="ECO:0000313" key="21">
    <source>
        <dbReference type="Proteomes" id="UP000306102"/>
    </source>
</evidence>
<gene>
    <name evidence="20" type="ORF">TEA_016189</name>
</gene>
<dbReference type="FunFam" id="1.10.510.10:FF:000161">
    <property type="entry name" value="Wall-associated receptor kinase-like 20"/>
    <property type="match status" value="1"/>
</dbReference>
<dbReference type="PROSITE" id="PS00107">
    <property type="entry name" value="PROTEIN_KINASE_ATP"/>
    <property type="match status" value="1"/>
</dbReference>
<keyword evidence="9 15" id="KW-0067">ATP-binding</keyword>
<evidence type="ECO:0000259" key="19">
    <source>
        <dbReference type="PROSITE" id="PS50011"/>
    </source>
</evidence>
<dbReference type="InterPro" id="IPR017441">
    <property type="entry name" value="Protein_kinase_ATP_BS"/>
</dbReference>
<keyword evidence="4" id="KW-0808">Transferase</keyword>
<dbReference type="Pfam" id="PF14380">
    <property type="entry name" value="WAK_assoc"/>
    <property type="match status" value="1"/>
</dbReference>
<feature type="region of interest" description="Disordered" evidence="16">
    <location>
        <begin position="630"/>
        <end position="656"/>
    </location>
</feature>
<evidence type="ECO:0000256" key="4">
    <source>
        <dbReference type="ARBA" id="ARBA00022679"/>
    </source>
</evidence>
<keyword evidence="5 17" id="KW-0812">Transmembrane</keyword>
<sequence>MHLKFNKSFHILVIFIIFFVFANETQSVDPNFEACMPRNCRNGPNISYPFWITNLHESCCGQPNFEVTCNGGNPVVAISDDDYVIEEIFYTNNSFLLANSMVYDFENTCPIPLHNFSIEGTAYNYSPSYVDLFFFYNCSTYPIKDPTYRVDCASNAADLSFAVFHKEVLEYENYSIDSCNSWVNAPVETGDIKKLLEMNFTDVLRRGFVLQWSEDYCSDCKRSGGNCGSINNKFTCFCSDKQHSKTCDDGHMKWRTTLGIGLGAVGVIVVVAIVCIIYHRRNKKYNATSSWISRYTSHTSSMNDIEKEARYYGVQTFGYNELQKATNNFDSKKEVGDGGFGTVYQGKLRDGRVVAVKRLYEHNFKRVEQFMNEIEILTRLRHPNLVSLYGFTSRHCHELLLVYEYIPNGTVADHLHGDRAKPGSLSWTTRMSIAFETASALAYLHASDVIHRDVKTNNILLDNSFCVKVADFGLSRLFPTDVTHVSTAPQGTAGYVDPEYHECYQLTNKSDVYSFGVVLIELISSKPAVDITRHRHEINLSNMAINKIQNHELHELVDPCLGFNSDYKVTEMIKVVAELAFQCLQNESDMRPSMKEVLEVLKEISSVGYDRKVADEMDIPADDVVFLKSDPPTLSPNSLRQNWVSRGSTTSNASSS</sequence>
<dbReference type="InterPro" id="IPR025287">
    <property type="entry name" value="WAK_GUB"/>
</dbReference>
<dbReference type="PROSITE" id="PS00108">
    <property type="entry name" value="PROTEIN_KINASE_ST"/>
    <property type="match status" value="1"/>
</dbReference>
<evidence type="ECO:0000256" key="5">
    <source>
        <dbReference type="ARBA" id="ARBA00022692"/>
    </source>
</evidence>
<evidence type="ECO:0000256" key="15">
    <source>
        <dbReference type="PROSITE-ProRule" id="PRU10141"/>
    </source>
</evidence>
<feature type="signal peptide" evidence="18">
    <location>
        <begin position="1"/>
        <end position="27"/>
    </location>
</feature>
<dbReference type="InterPro" id="IPR032872">
    <property type="entry name" value="WAK_assoc_C"/>
</dbReference>
<dbReference type="PANTHER" id="PTHR46008">
    <property type="entry name" value="LEAF RUST 10 DISEASE-RESISTANCE LOCUS RECEPTOR-LIKE PROTEIN KINASE-LIKE 1.4"/>
    <property type="match status" value="1"/>
</dbReference>
<evidence type="ECO:0000256" key="12">
    <source>
        <dbReference type="ARBA" id="ARBA00023180"/>
    </source>
</evidence>
<evidence type="ECO:0000256" key="17">
    <source>
        <dbReference type="SAM" id="Phobius"/>
    </source>
</evidence>
<keyword evidence="11 17" id="KW-0472">Membrane</keyword>
<keyword evidence="6 18" id="KW-0732">Signal</keyword>
<keyword evidence="7 15" id="KW-0547">Nucleotide-binding</keyword>
<dbReference type="SMART" id="SM00220">
    <property type="entry name" value="S_TKc"/>
    <property type="match status" value="1"/>
</dbReference>
<dbReference type="Proteomes" id="UP000306102">
    <property type="component" value="Unassembled WGS sequence"/>
</dbReference>
<dbReference type="STRING" id="542762.A0A4S4E6B1"/>
<comment type="catalytic activity">
    <reaction evidence="14">
        <text>L-seryl-[protein] + ATP = O-phospho-L-seryl-[protein] + ADP + H(+)</text>
        <dbReference type="Rhea" id="RHEA:17989"/>
        <dbReference type="Rhea" id="RHEA-COMP:9863"/>
        <dbReference type="Rhea" id="RHEA-COMP:11604"/>
        <dbReference type="ChEBI" id="CHEBI:15378"/>
        <dbReference type="ChEBI" id="CHEBI:29999"/>
        <dbReference type="ChEBI" id="CHEBI:30616"/>
        <dbReference type="ChEBI" id="CHEBI:83421"/>
        <dbReference type="ChEBI" id="CHEBI:456216"/>
        <dbReference type="EC" id="2.7.11.1"/>
    </reaction>
</comment>
<dbReference type="EC" id="2.7.11.1" evidence="2"/>
<dbReference type="FunFam" id="3.30.200.20:FF:000039">
    <property type="entry name" value="receptor-like protein kinase FERONIA"/>
    <property type="match status" value="1"/>
</dbReference>
<dbReference type="PROSITE" id="PS50011">
    <property type="entry name" value="PROTEIN_KINASE_DOM"/>
    <property type="match status" value="1"/>
</dbReference>
<evidence type="ECO:0000256" key="10">
    <source>
        <dbReference type="ARBA" id="ARBA00022989"/>
    </source>
</evidence>
<proteinExistence type="predicted"/>
<name>A0A4S4E6B1_CAMSN</name>
<dbReference type="Pfam" id="PF13947">
    <property type="entry name" value="GUB_WAK_bind"/>
    <property type="match status" value="1"/>
</dbReference>
<evidence type="ECO:0000256" key="7">
    <source>
        <dbReference type="ARBA" id="ARBA00022741"/>
    </source>
</evidence>
<keyword evidence="12" id="KW-0325">Glycoprotein</keyword>
<evidence type="ECO:0000313" key="20">
    <source>
        <dbReference type="EMBL" id="THG11538.1"/>
    </source>
</evidence>
<evidence type="ECO:0000256" key="3">
    <source>
        <dbReference type="ARBA" id="ARBA00022527"/>
    </source>
</evidence>
<dbReference type="SUPFAM" id="SSF56112">
    <property type="entry name" value="Protein kinase-like (PK-like)"/>
    <property type="match status" value="1"/>
</dbReference>
<evidence type="ECO:0000256" key="2">
    <source>
        <dbReference type="ARBA" id="ARBA00012513"/>
    </source>
</evidence>
<comment type="caution">
    <text evidence="20">The sequence shown here is derived from an EMBL/GenBank/DDBJ whole genome shotgun (WGS) entry which is preliminary data.</text>
</comment>
<dbReference type="CDD" id="cd14066">
    <property type="entry name" value="STKc_IRAK"/>
    <property type="match status" value="1"/>
</dbReference>
<dbReference type="AlphaFoldDB" id="A0A4S4E6B1"/>
<dbReference type="GO" id="GO:0030247">
    <property type="term" value="F:polysaccharide binding"/>
    <property type="evidence" value="ECO:0007669"/>
    <property type="project" value="InterPro"/>
</dbReference>
<keyword evidence="21" id="KW-1185">Reference proteome</keyword>
<keyword evidence="3" id="KW-0723">Serine/threonine-protein kinase</keyword>
<keyword evidence="8" id="KW-0418">Kinase</keyword>
<evidence type="ECO:0000256" key="9">
    <source>
        <dbReference type="ARBA" id="ARBA00022840"/>
    </source>
</evidence>